<dbReference type="GO" id="GO:0005524">
    <property type="term" value="F:ATP binding"/>
    <property type="evidence" value="ECO:0007669"/>
    <property type="project" value="InterPro"/>
</dbReference>
<comment type="catalytic activity">
    <reaction evidence="1">
        <text>ATP + protein L-histidine = ADP + protein N-phospho-L-histidine.</text>
        <dbReference type="EC" id="2.7.13.3"/>
    </reaction>
</comment>
<dbReference type="Pfam" id="PF01590">
    <property type="entry name" value="GAF"/>
    <property type="match status" value="1"/>
</dbReference>
<evidence type="ECO:0000259" key="6">
    <source>
        <dbReference type="PROSITE" id="PS50011"/>
    </source>
</evidence>
<dbReference type="EC" id="2.7.13.3" evidence="2"/>
<dbReference type="Pfam" id="PF00069">
    <property type="entry name" value="Pkinase"/>
    <property type="match status" value="1"/>
</dbReference>
<keyword evidence="3" id="KW-0597">Phosphoprotein</keyword>
<proteinExistence type="predicted"/>
<keyword evidence="4" id="KW-0418">Kinase</keyword>
<dbReference type="Gene3D" id="3.30.450.40">
    <property type="match status" value="1"/>
</dbReference>
<dbReference type="InterPro" id="IPR004358">
    <property type="entry name" value="Sig_transdc_His_kin-like_C"/>
</dbReference>
<feature type="domain" description="Histidine kinase" evidence="7">
    <location>
        <begin position="1582"/>
        <end position="1841"/>
    </location>
</feature>
<dbReference type="eggNOG" id="COG4191">
    <property type="taxonomic scope" value="Bacteria"/>
</dbReference>
<dbReference type="InterPro" id="IPR027417">
    <property type="entry name" value="P-loop_NTPase"/>
</dbReference>
<dbReference type="InterPro" id="IPR029016">
    <property type="entry name" value="GAF-like_dom_sf"/>
</dbReference>
<dbReference type="SUPFAM" id="SSF55874">
    <property type="entry name" value="ATPase domain of HSP90 chaperone/DNA topoisomerase II/histidine kinase"/>
    <property type="match status" value="1"/>
</dbReference>
<dbReference type="InterPro" id="IPR041664">
    <property type="entry name" value="AAA_16"/>
</dbReference>
<dbReference type="Pfam" id="PF13191">
    <property type="entry name" value="AAA_16"/>
    <property type="match status" value="1"/>
</dbReference>
<dbReference type="SUPFAM" id="SSF55781">
    <property type="entry name" value="GAF domain-like"/>
    <property type="match status" value="1"/>
</dbReference>
<keyword evidence="8" id="KW-0808">Transferase</keyword>
<dbReference type="Proteomes" id="UP000010475">
    <property type="component" value="Chromosome"/>
</dbReference>
<evidence type="ECO:0000313" key="9">
    <source>
        <dbReference type="Proteomes" id="UP000010475"/>
    </source>
</evidence>
<dbReference type="PRINTS" id="PR00344">
    <property type="entry name" value="BCTRLSENSOR"/>
</dbReference>
<dbReference type="InterPro" id="IPR053159">
    <property type="entry name" value="Hybrid_Histidine_Kinase"/>
</dbReference>
<dbReference type="InterPro" id="IPR005467">
    <property type="entry name" value="His_kinase_dom"/>
</dbReference>
<keyword evidence="9" id="KW-1185">Reference proteome</keyword>
<evidence type="ECO:0000256" key="5">
    <source>
        <dbReference type="ARBA" id="ARBA00023012"/>
    </source>
</evidence>
<accession>K9WRK3</accession>
<dbReference type="PATRIC" id="fig|56107.3.peg.550"/>
<dbReference type="SMART" id="SM00065">
    <property type="entry name" value="GAF"/>
    <property type="match status" value="1"/>
</dbReference>
<dbReference type="Gene3D" id="1.10.510.10">
    <property type="entry name" value="Transferase(Phosphotransferase) domain 1"/>
    <property type="match status" value="1"/>
</dbReference>
<dbReference type="PANTHER" id="PTHR43642:SF1">
    <property type="entry name" value="HYBRID SIGNAL TRANSDUCTION HISTIDINE KINASE G"/>
    <property type="match status" value="1"/>
</dbReference>
<dbReference type="eggNOG" id="COG3899">
    <property type="taxonomic scope" value="Bacteria"/>
</dbReference>
<dbReference type="InterPro" id="IPR011009">
    <property type="entry name" value="Kinase-like_dom_sf"/>
</dbReference>
<dbReference type="PROSITE" id="PS50109">
    <property type="entry name" value="HIS_KIN"/>
    <property type="match status" value="1"/>
</dbReference>
<dbReference type="HOGENOM" id="CLU_000445_34_0_3"/>
<dbReference type="InterPro" id="IPR036890">
    <property type="entry name" value="HATPase_C_sf"/>
</dbReference>
<dbReference type="Gene3D" id="3.30.565.10">
    <property type="entry name" value="Histidine kinase-like ATPase, C-terminal domain"/>
    <property type="match status" value="1"/>
</dbReference>
<dbReference type="Gene3D" id="3.40.50.300">
    <property type="entry name" value="P-loop containing nucleotide triphosphate hydrolases"/>
    <property type="match status" value="1"/>
</dbReference>
<sequence length="1844" mass="208614">MHIPDEGRPFLLVKFSNSNKSPKNSVEMIKLSGYKFFEQIYSGNKTLVYRGIKESNESPVVIKLLRYEYPTFSELVQFRNQYTIAKNLDLPGVIATYSLEPYQNSYALVMEDFGGISLKNWEADNKSNFLSEFFHIALQIVTTLDGLYRNRVIHKDIKPANILINPITKQVKLIDFSIASLLPRETQTLKSPNELEGTLPYLSPEQTGRMNRGIDWRSDFYSLGVTFFELLTGKLPFTSDDPMEFVYFHLVKQPPLAHSINSDVPPIISEITAKLMAKNAEDRYQSALGLKYDLESCLHTFQETGKFEIFELGTRDISNHFTIPEKLYGREDEVETLLAAFDRVAVGNREIMLVSGFSGIGKTAVVNEVQKPIVRQRGYFIKGKYDQFQRNIPLSGFVQAFRDLVEQLLSESDAQFQQWKSQILAALGEQSQVIIEVVPELEKIIGEQPPVTELFGNAAMNRFNLLFQKFIQVFAAKEHPLVIFLDDLQWADSASLKLIQLLLCQSNTQHLFLIGAYRDNEVSLAHPLMLTLSEITKNQEIINTISLDSLFINDLNHLVADTLNCPSAIALPLTELIYKKTKGNPFFSHQFIKSLYEDGAISFNSNQQYWQCEISQIKESVLSDNVVEFIATQLQKLPLATQEVLQLAACIGNQFDLATLAIVSGKSQAETAANLWKALEEGLIIPINEVYKFFQDQSPNYSANYHRLLANGDPKLEIIYKFLHDRVQQAAYFLIPDQQKKSRHLNIGQLLLKNTSKEKQEERIFDIVNQLNYGVALINNQEELDELAQLNLIAGQKAKTSTAYEAAIKYFTLALEILAEDCWQSQYSLTLALHEEACDAAYLCGEFEQMEEFAEKVINLGIVLQDKVRVYEIKIQAYVIQNKLIEALKMAFNVLKIIGIEFPEAPTHSDIQQAFQATAAKLIDQKIPDLINLPEITEPNILIAMRILASMFSAAFLGCPEFVPLITLKMVDSSIEHGNTELSAIGYCGYGFLLCSVVGNIDIGYEFAQLSLNILSKTNATSAQAQTLLLYNSLVGHWKNHAQNFLSPLQEVYKIGLQTGDLEFASYALHNYSFGSYLTGQELTALECEMTIFCEALKRLKQKTCLGYVQIWQQTVLNLMNQNQEICSLIGNTYDEQIMLPLHHQMNDITAICMVYFNKSTLNYLFGHFSLAFEYSVEAEKYLSGLTGLLIFPAFHFYDSLVRLAVYVDVTPLEQNKILEKVNDNQQKMQHWANHAPMNFLHKYYLVEAERHRFLGEKLVAMNYYDQAIALAKQNEYLQEEALANELATRFYLEWDKNTIAQTYLINAYYCYARWGALAKVDDLENHYPELLNSIRQREEVHFNSLEVTLIRNSTSKAGVGSSRKTSELLDFGSFIKASQTISSEIQIDKLLTCLMQVLVENAGASKAVLILPKSNQLVIEAINLAADTVTTVLQSIPIEESEDVPISLINYVWRTQEHFISNDAAEEIKKQKSKFQYLNDPYIIQQKPKSLLCSPILNQGKLIAILYLENNLTIAAFTKDRLQVLNLLCSQAAISLENARLYQQAQDYTQQLENSIEYLQQAQLQLIQSEKMSTLGNLVAGVAHEINNPVGFISGNLRHATEYVQDLLNHLKLYQECYPNTVPEIVEDAETIDLEFLITDLPQVINSMKLGAERIRNISTSLRTFSRADTEQKVAFNIHDGLDSTVLLLKHRLKANEQHPGIEIINDYGELPLVQCFPGQLNQVFMNLLANAIDALEQSNVGRSFDELKINPNRITISTSLDEHQKQIVISIKDNGVGMTEEVKSRIFDHLFTTKAVNKGTGLGLAIARQIVVEKHGGTIEVKSDLGQGASFVISIPFDTNSP</sequence>
<reference evidence="8 9" key="1">
    <citation type="submission" date="2012-06" db="EMBL/GenBank/DDBJ databases">
        <title>Finished chromosome of genome of Cylindrospermum stagnale PCC 7417.</title>
        <authorList>
            <consortium name="US DOE Joint Genome Institute"/>
            <person name="Gugger M."/>
            <person name="Coursin T."/>
            <person name="Rippka R."/>
            <person name="Tandeau De Marsac N."/>
            <person name="Huntemann M."/>
            <person name="Wei C.-L."/>
            <person name="Han J."/>
            <person name="Detter J.C."/>
            <person name="Han C."/>
            <person name="Tapia R."/>
            <person name="Chen A."/>
            <person name="Kyrpides N."/>
            <person name="Mavromatis K."/>
            <person name="Markowitz V."/>
            <person name="Szeto E."/>
            <person name="Ivanova N."/>
            <person name="Pagani I."/>
            <person name="Pati A."/>
            <person name="Goodwin L."/>
            <person name="Nordberg H.P."/>
            <person name="Cantor M.N."/>
            <person name="Hua S.X."/>
            <person name="Woyke T."/>
            <person name="Kerfeld C.A."/>
        </authorList>
    </citation>
    <scope>NUCLEOTIDE SEQUENCE [LARGE SCALE GENOMIC DNA]</scope>
    <source>
        <strain evidence="8 9">PCC 7417</strain>
    </source>
</reference>
<dbReference type="PROSITE" id="PS50011">
    <property type="entry name" value="PROTEIN_KINASE_DOM"/>
    <property type="match status" value="1"/>
</dbReference>
<evidence type="ECO:0000313" key="8">
    <source>
        <dbReference type="EMBL" id="AFZ22833.1"/>
    </source>
</evidence>
<name>K9WRK3_9NOST</name>
<dbReference type="InterPro" id="IPR003018">
    <property type="entry name" value="GAF"/>
</dbReference>
<dbReference type="InterPro" id="IPR008271">
    <property type="entry name" value="Ser/Thr_kinase_AS"/>
</dbReference>
<evidence type="ECO:0000256" key="4">
    <source>
        <dbReference type="ARBA" id="ARBA00022777"/>
    </source>
</evidence>
<dbReference type="InterPro" id="IPR000719">
    <property type="entry name" value="Prot_kinase_dom"/>
</dbReference>
<dbReference type="SUPFAM" id="SSF52540">
    <property type="entry name" value="P-loop containing nucleoside triphosphate hydrolases"/>
    <property type="match status" value="1"/>
</dbReference>
<evidence type="ECO:0000256" key="3">
    <source>
        <dbReference type="ARBA" id="ARBA00022553"/>
    </source>
</evidence>
<dbReference type="SMART" id="SM00387">
    <property type="entry name" value="HATPase_c"/>
    <property type="match status" value="1"/>
</dbReference>
<dbReference type="SUPFAM" id="SSF56112">
    <property type="entry name" value="Protein kinase-like (PK-like)"/>
    <property type="match status" value="1"/>
</dbReference>
<dbReference type="Pfam" id="PF02518">
    <property type="entry name" value="HATPase_c"/>
    <property type="match status" value="1"/>
</dbReference>
<feature type="domain" description="Protein kinase" evidence="6">
    <location>
        <begin position="34"/>
        <end position="302"/>
    </location>
</feature>
<dbReference type="InterPro" id="IPR003661">
    <property type="entry name" value="HisK_dim/P_dom"/>
</dbReference>
<dbReference type="SMART" id="SM00220">
    <property type="entry name" value="S_TKc"/>
    <property type="match status" value="1"/>
</dbReference>
<dbReference type="InterPro" id="IPR003594">
    <property type="entry name" value="HATPase_dom"/>
</dbReference>
<evidence type="ECO:0000259" key="7">
    <source>
        <dbReference type="PROSITE" id="PS50109"/>
    </source>
</evidence>
<dbReference type="PROSITE" id="PS00108">
    <property type="entry name" value="PROTEIN_KINASE_ST"/>
    <property type="match status" value="1"/>
</dbReference>
<dbReference type="PANTHER" id="PTHR43642">
    <property type="entry name" value="HYBRID SIGNAL TRANSDUCTION HISTIDINE KINASE G"/>
    <property type="match status" value="1"/>
</dbReference>
<dbReference type="KEGG" id="csg:Cylst_0492"/>
<dbReference type="eggNOG" id="COG0515">
    <property type="taxonomic scope" value="Bacteria"/>
</dbReference>
<dbReference type="CDD" id="cd00082">
    <property type="entry name" value="HisKA"/>
    <property type="match status" value="1"/>
</dbReference>
<keyword evidence="5" id="KW-0902">Two-component regulatory system</keyword>
<protein>
    <recommendedName>
        <fullName evidence="2">histidine kinase</fullName>
        <ecNumber evidence="2">2.7.13.3</ecNumber>
    </recommendedName>
</protein>
<organism evidence="8 9">
    <name type="scientific">Cylindrospermum stagnale PCC 7417</name>
    <dbReference type="NCBI Taxonomy" id="56107"/>
    <lineage>
        <taxon>Bacteria</taxon>
        <taxon>Bacillati</taxon>
        <taxon>Cyanobacteriota</taxon>
        <taxon>Cyanophyceae</taxon>
        <taxon>Nostocales</taxon>
        <taxon>Nostocaceae</taxon>
        <taxon>Cylindrospermum</taxon>
    </lineage>
</organism>
<dbReference type="STRING" id="56107.Cylst_0492"/>
<dbReference type="GO" id="GO:0000155">
    <property type="term" value="F:phosphorelay sensor kinase activity"/>
    <property type="evidence" value="ECO:0007669"/>
    <property type="project" value="InterPro"/>
</dbReference>
<dbReference type="Gene3D" id="1.10.287.130">
    <property type="match status" value="1"/>
</dbReference>
<evidence type="ECO:0000256" key="1">
    <source>
        <dbReference type="ARBA" id="ARBA00000085"/>
    </source>
</evidence>
<dbReference type="CDD" id="cd14014">
    <property type="entry name" value="STKc_PknB_like"/>
    <property type="match status" value="1"/>
</dbReference>
<gene>
    <name evidence="8" type="ORF">Cylst_0492</name>
</gene>
<evidence type="ECO:0000256" key="2">
    <source>
        <dbReference type="ARBA" id="ARBA00012438"/>
    </source>
</evidence>
<dbReference type="EMBL" id="CP003642">
    <property type="protein sequence ID" value="AFZ22833.1"/>
    <property type="molecule type" value="Genomic_DNA"/>
</dbReference>